<name>A0A378QVS7_FAUOS</name>
<evidence type="ECO:0000313" key="5">
    <source>
        <dbReference type="EMBL" id="STZ04975.1"/>
    </source>
</evidence>
<dbReference type="PANTHER" id="PTHR47894">
    <property type="entry name" value="HTH-TYPE TRANSCRIPTIONAL REGULATOR GADX"/>
    <property type="match status" value="1"/>
</dbReference>
<dbReference type="Gene3D" id="1.10.10.60">
    <property type="entry name" value="Homeodomain-like"/>
    <property type="match status" value="1"/>
</dbReference>
<dbReference type="SUPFAM" id="SSF46689">
    <property type="entry name" value="Homeodomain-like"/>
    <property type="match status" value="1"/>
</dbReference>
<evidence type="ECO:0000313" key="6">
    <source>
        <dbReference type="Proteomes" id="UP000255230"/>
    </source>
</evidence>
<dbReference type="PRINTS" id="PR00032">
    <property type="entry name" value="HTHARAC"/>
</dbReference>
<evidence type="ECO:0000259" key="4">
    <source>
        <dbReference type="PROSITE" id="PS01124"/>
    </source>
</evidence>
<dbReference type="InterPro" id="IPR018060">
    <property type="entry name" value="HTH_AraC"/>
</dbReference>
<dbReference type="GO" id="GO:0003700">
    <property type="term" value="F:DNA-binding transcription factor activity"/>
    <property type="evidence" value="ECO:0007669"/>
    <property type="project" value="InterPro"/>
</dbReference>
<dbReference type="InterPro" id="IPR032687">
    <property type="entry name" value="AraC-type_N"/>
</dbReference>
<protein>
    <submittedName>
        <fullName evidence="5">Colonization factor antigen I subunit D</fullName>
    </submittedName>
</protein>
<dbReference type="GO" id="GO:0000976">
    <property type="term" value="F:transcription cis-regulatory region binding"/>
    <property type="evidence" value="ECO:0007669"/>
    <property type="project" value="TreeGrafter"/>
</dbReference>
<reference evidence="5 6" key="1">
    <citation type="submission" date="2018-06" db="EMBL/GenBank/DDBJ databases">
        <authorList>
            <consortium name="Pathogen Informatics"/>
            <person name="Doyle S."/>
        </authorList>
    </citation>
    <scope>NUCLEOTIDE SEQUENCE [LARGE SCALE GENOMIC DNA]</scope>
    <source>
        <strain evidence="5 6">NCTC10465</strain>
    </source>
</reference>
<dbReference type="Pfam" id="PF12833">
    <property type="entry name" value="HTH_18"/>
    <property type="match status" value="1"/>
</dbReference>
<dbReference type="SMART" id="SM00342">
    <property type="entry name" value="HTH_ARAC"/>
    <property type="match status" value="1"/>
</dbReference>
<gene>
    <name evidence="5" type="primary">cfaD</name>
    <name evidence="5" type="ORF">NCTC10465_02431</name>
</gene>
<dbReference type="PROSITE" id="PS01124">
    <property type="entry name" value="HTH_ARAC_FAMILY_2"/>
    <property type="match status" value="1"/>
</dbReference>
<evidence type="ECO:0000256" key="3">
    <source>
        <dbReference type="ARBA" id="ARBA00023163"/>
    </source>
</evidence>
<dbReference type="Proteomes" id="UP000255230">
    <property type="component" value="Unassembled WGS sequence"/>
</dbReference>
<dbReference type="InterPro" id="IPR009057">
    <property type="entry name" value="Homeodomain-like_sf"/>
</dbReference>
<evidence type="ECO:0000256" key="1">
    <source>
        <dbReference type="ARBA" id="ARBA00023015"/>
    </source>
</evidence>
<dbReference type="GO" id="GO:0005829">
    <property type="term" value="C:cytosol"/>
    <property type="evidence" value="ECO:0007669"/>
    <property type="project" value="TreeGrafter"/>
</dbReference>
<dbReference type="PANTHER" id="PTHR47894:SF4">
    <property type="entry name" value="HTH-TYPE TRANSCRIPTIONAL REGULATOR GADX"/>
    <property type="match status" value="1"/>
</dbReference>
<keyword evidence="1" id="KW-0805">Transcription regulation</keyword>
<dbReference type="AlphaFoldDB" id="A0A378QVS7"/>
<accession>A0A378QVS7</accession>
<keyword evidence="2" id="KW-0238">DNA-binding</keyword>
<dbReference type="KEGG" id="mos:AXE82_11610"/>
<keyword evidence="3" id="KW-0804">Transcription</keyword>
<dbReference type="EMBL" id="UGPY01000005">
    <property type="protein sequence ID" value="STZ04975.1"/>
    <property type="molecule type" value="Genomic_DNA"/>
</dbReference>
<dbReference type="GeneID" id="35779509"/>
<dbReference type="InterPro" id="IPR020449">
    <property type="entry name" value="Tscrpt_reg_AraC-type_HTH"/>
</dbReference>
<proteinExistence type="predicted"/>
<feature type="domain" description="HTH araC/xylS-type" evidence="4">
    <location>
        <begin position="253"/>
        <end position="351"/>
    </location>
</feature>
<keyword evidence="6" id="KW-1185">Reference proteome</keyword>
<evidence type="ECO:0000256" key="2">
    <source>
        <dbReference type="ARBA" id="ARBA00023125"/>
    </source>
</evidence>
<sequence length="353" mass="40835">MHSKKEQMMERYQHSQAKVLCSAATGLKDFINKMGGSFEDILQKNHINDALLESSTASINLAKYCNIFEDAAYETKQDNFGLMYGYQFKPHDLGLLGYIAISSSSVQESLSNLIEAFPLHQQNTLLNLQTNQNLCYLNYEIKDHKIKSTRQDAELSLGMFFNIIKHACGTNWQPEKIYFKHAKPLYWEEHAKVFDCPVIFNHHCNSLVFDQSVLGMTMPTQDVNLLRLIQESLHQLETNNPKAMTNYEEDFLLNIKHCILQNLENPELSLDIISEKLRIPSWTLQRRLGKIPINFSKLLDEIRQEQAILYLDEQNIPLSEIAFLLGYAEISSFSRAFRRWFGVSPKQWVKMSA</sequence>
<dbReference type="RefSeq" id="WP_062335188.1">
    <property type="nucleotide sequence ID" value="NZ_CP014237.1"/>
</dbReference>
<organism evidence="5 6">
    <name type="scientific">Faucicola osloensis</name>
    <name type="common">Moraxella osloensis</name>
    <dbReference type="NCBI Taxonomy" id="34062"/>
    <lineage>
        <taxon>Bacteria</taxon>
        <taxon>Pseudomonadati</taxon>
        <taxon>Pseudomonadota</taxon>
        <taxon>Gammaproteobacteria</taxon>
        <taxon>Moraxellales</taxon>
        <taxon>Moraxellaceae</taxon>
        <taxon>Faucicola</taxon>
    </lineage>
</organism>
<dbReference type="Pfam" id="PF12625">
    <property type="entry name" value="Arabinose_bd"/>
    <property type="match status" value="1"/>
</dbReference>